<dbReference type="SMART" id="SM00471">
    <property type="entry name" value="HDc"/>
    <property type="match status" value="1"/>
</dbReference>
<dbReference type="SUPFAM" id="SSF109604">
    <property type="entry name" value="HD-domain/PDEase-like"/>
    <property type="match status" value="1"/>
</dbReference>
<dbReference type="CDD" id="cd00077">
    <property type="entry name" value="HDc"/>
    <property type="match status" value="1"/>
</dbReference>
<keyword evidence="4" id="KW-1185">Reference proteome</keyword>
<dbReference type="InterPro" id="IPR017771">
    <property type="entry name" value="Cyanamide_hydratase_HD"/>
</dbReference>
<dbReference type="GeneID" id="95979093"/>
<dbReference type="PANTHER" id="PTHR35569:SF1">
    <property type="entry name" value="CYANAMIDE HYDRATASE DDI2-RELATED"/>
    <property type="match status" value="1"/>
</dbReference>
<dbReference type="Pfam" id="PF01966">
    <property type="entry name" value="HD"/>
    <property type="match status" value="1"/>
</dbReference>
<evidence type="ECO:0000313" key="3">
    <source>
        <dbReference type="EMBL" id="KAL1306729.1"/>
    </source>
</evidence>
<dbReference type="PANTHER" id="PTHR35569">
    <property type="entry name" value="CYANAMIDE HYDRATASE DDI2-RELATED"/>
    <property type="match status" value="1"/>
</dbReference>
<dbReference type="InterPro" id="IPR006674">
    <property type="entry name" value="HD_domain"/>
</dbReference>
<name>A0ABR3PKR4_9PEZI</name>
<gene>
    <name evidence="3" type="ORF">AAFC00_005394</name>
</gene>
<evidence type="ECO:0000313" key="4">
    <source>
        <dbReference type="Proteomes" id="UP001562354"/>
    </source>
</evidence>
<dbReference type="Gene3D" id="1.10.3210.10">
    <property type="entry name" value="Hypothetical protein af1432"/>
    <property type="match status" value="1"/>
</dbReference>
<proteinExistence type="predicted"/>
<dbReference type="Proteomes" id="UP001562354">
    <property type="component" value="Unassembled WGS sequence"/>
</dbReference>
<sequence length="234" mass="26383">MSKIVEEHGWTPVPRSLDKVVNSRKDPQPPKAVTVDDFPPPTSPLVQTVTKYARENLPQETFNHSMRVYYYGQAILKAHFPSFRLSPETWLLTCLLHDIGTTATNMRSTHLSFEFQGGYKALDLLSQNGSPQAQAEAVAEAIIRHQDCGETGMIAQLGFLIQIATLVDNTAAYAELVNTDTIRNVVGAWPRLKWSSCFASSVRKEVELKPYSHTTKIENFAEMIEDNELMKKWE</sequence>
<dbReference type="RefSeq" id="XP_069203001.1">
    <property type="nucleotide sequence ID" value="XM_069345171.1"/>
</dbReference>
<evidence type="ECO:0000259" key="2">
    <source>
        <dbReference type="PROSITE" id="PS51831"/>
    </source>
</evidence>
<dbReference type="NCBIfam" id="TIGR03401">
    <property type="entry name" value="cyanamide_fam"/>
    <property type="match status" value="1"/>
</dbReference>
<feature type="region of interest" description="Disordered" evidence="1">
    <location>
        <begin position="15"/>
        <end position="40"/>
    </location>
</feature>
<feature type="domain" description="HD" evidence="2">
    <location>
        <begin position="61"/>
        <end position="170"/>
    </location>
</feature>
<organism evidence="3 4">
    <name type="scientific">Neodothiora populina</name>
    <dbReference type="NCBI Taxonomy" id="2781224"/>
    <lineage>
        <taxon>Eukaryota</taxon>
        <taxon>Fungi</taxon>
        <taxon>Dikarya</taxon>
        <taxon>Ascomycota</taxon>
        <taxon>Pezizomycotina</taxon>
        <taxon>Dothideomycetes</taxon>
        <taxon>Dothideomycetidae</taxon>
        <taxon>Dothideales</taxon>
        <taxon>Dothioraceae</taxon>
        <taxon>Neodothiora</taxon>
    </lineage>
</organism>
<protein>
    <recommendedName>
        <fullName evidence="2">HD domain-containing protein</fullName>
    </recommendedName>
</protein>
<dbReference type="PROSITE" id="PS51831">
    <property type="entry name" value="HD"/>
    <property type="match status" value="1"/>
</dbReference>
<feature type="compositionally biased region" description="Basic and acidic residues" evidence="1">
    <location>
        <begin position="16"/>
        <end position="28"/>
    </location>
</feature>
<comment type="caution">
    <text evidence="3">The sequence shown here is derived from an EMBL/GenBank/DDBJ whole genome shotgun (WGS) entry which is preliminary data.</text>
</comment>
<dbReference type="EMBL" id="JBFMKM010000004">
    <property type="protein sequence ID" value="KAL1306729.1"/>
    <property type="molecule type" value="Genomic_DNA"/>
</dbReference>
<accession>A0ABR3PKR4</accession>
<evidence type="ECO:0000256" key="1">
    <source>
        <dbReference type="SAM" id="MobiDB-lite"/>
    </source>
</evidence>
<dbReference type="InterPro" id="IPR003607">
    <property type="entry name" value="HD/PDEase_dom"/>
</dbReference>
<reference evidence="3 4" key="1">
    <citation type="submission" date="2024-07" db="EMBL/GenBank/DDBJ databases">
        <title>Draft sequence of the Neodothiora populina.</title>
        <authorList>
            <person name="Drown D.D."/>
            <person name="Schuette U.S."/>
            <person name="Buechlein A.B."/>
            <person name="Rusch D.R."/>
            <person name="Winton L.W."/>
            <person name="Adams G.A."/>
        </authorList>
    </citation>
    <scope>NUCLEOTIDE SEQUENCE [LARGE SCALE GENOMIC DNA]</scope>
    <source>
        <strain evidence="3 4">CPC 39397</strain>
    </source>
</reference>